<proteinExistence type="predicted"/>
<reference evidence="1 2" key="1">
    <citation type="journal article" date="2021" name="Front. Genet.">
        <title>Chromosome-Level Genome Assembly Reveals Significant Gene Expansion in the Toll and IMD Signaling Pathways of Dendrolimus kikuchii.</title>
        <authorList>
            <person name="Zhou J."/>
            <person name="Wu P."/>
            <person name="Xiong Z."/>
            <person name="Liu N."/>
            <person name="Zhao N."/>
            <person name="Ji M."/>
            <person name="Qiu Y."/>
            <person name="Yang B."/>
        </authorList>
    </citation>
    <scope>NUCLEOTIDE SEQUENCE [LARGE SCALE GENOMIC DNA]</scope>
    <source>
        <strain evidence="1">Ann1</strain>
    </source>
</reference>
<dbReference type="EMBL" id="CM034409">
    <property type="protein sequence ID" value="KAJ0171852.1"/>
    <property type="molecule type" value="Genomic_DNA"/>
</dbReference>
<gene>
    <name evidence="1" type="ORF">K1T71_012615</name>
</gene>
<accession>A0ACC1CK35</accession>
<comment type="caution">
    <text evidence="1">The sequence shown here is derived from an EMBL/GenBank/DDBJ whole genome shotgun (WGS) entry which is preliminary data.</text>
</comment>
<evidence type="ECO:0000313" key="1">
    <source>
        <dbReference type="EMBL" id="KAJ0171852.1"/>
    </source>
</evidence>
<dbReference type="Proteomes" id="UP000824533">
    <property type="component" value="Linkage Group LG23"/>
</dbReference>
<protein>
    <submittedName>
        <fullName evidence="1">Uncharacterized protein</fullName>
    </submittedName>
</protein>
<sequence>MSSSRPSSSRYFTDEELARYLNDDGVISDSDGEPDGSEAEDHLEVEYPEQTDEDDEPLEVTSTSSFNAESPVNFEEHVWSTKRPQSLKTASSNIVRISRGPTSQCRRIKNALQWFEMFIIAEIIDEVVQWTNAEIMVKQQNYSVIRSTQQRTDKCEIRALIGLLVLTATFKDNHLSTDELFDTSFSGSRYITTVSKDRFELLLQCLRFDDKSLRLSIQNRDRFVPIRKVMDLFIGKCKTNYDVGMYVTIDEQLLAFRGRCPFRLYIPNKPAKYGIKIVMVCDAGTKYMVNATPYLGKSTETGGLPLGEYFVKQLTQPLHGSNRNVTSDNWFTSIPLAKSLLSQPYKLTSRTRATGTSIFCYDGPLTLLSYKPKPNKVVYLLSSCSEEGTVNERTKKPNMVEFYNQTKGGVDTLDQMCSNMSCSRKTNRWPMCVFYGMLNIAFINSYVL</sequence>
<keyword evidence="2" id="KW-1185">Reference proteome</keyword>
<name>A0ACC1CK35_9NEOP</name>
<evidence type="ECO:0000313" key="2">
    <source>
        <dbReference type="Proteomes" id="UP000824533"/>
    </source>
</evidence>
<organism evidence="1 2">
    <name type="scientific">Dendrolimus kikuchii</name>
    <dbReference type="NCBI Taxonomy" id="765133"/>
    <lineage>
        <taxon>Eukaryota</taxon>
        <taxon>Metazoa</taxon>
        <taxon>Ecdysozoa</taxon>
        <taxon>Arthropoda</taxon>
        <taxon>Hexapoda</taxon>
        <taxon>Insecta</taxon>
        <taxon>Pterygota</taxon>
        <taxon>Neoptera</taxon>
        <taxon>Endopterygota</taxon>
        <taxon>Lepidoptera</taxon>
        <taxon>Glossata</taxon>
        <taxon>Ditrysia</taxon>
        <taxon>Bombycoidea</taxon>
        <taxon>Lasiocampidae</taxon>
        <taxon>Dendrolimus</taxon>
    </lineage>
</organism>